<dbReference type="AlphaFoldDB" id="A0A182NW35"/>
<feature type="region of interest" description="Disordered" evidence="1">
    <location>
        <begin position="33"/>
        <end position="100"/>
    </location>
</feature>
<protein>
    <recommendedName>
        <fullName evidence="4">Secreted protein</fullName>
    </recommendedName>
</protein>
<keyword evidence="3" id="KW-1185">Reference proteome</keyword>
<dbReference type="VEuPathDB" id="VectorBase:ADIR014121"/>
<proteinExistence type="predicted"/>
<name>A0A182NW35_9DIPT</name>
<dbReference type="Proteomes" id="UP000075884">
    <property type="component" value="Unassembled WGS sequence"/>
</dbReference>
<feature type="compositionally biased region" description="Low complexity" evidence="1">
    <location>
        <begin position="54"/>
        <end position="82"/>
    </location>
</feature>
<evidence type="ECO:0008006" key="4">
    <source>
        <dbReference type="Google" id="ProtNLM"/>
    </source>
</evidence>
<reference evidence="3" key="1">
    <citation type="submission" date="2013-03" db="EMBL/GenBank/DDBJ databases">
        <title>The Genome Sequence of Anopheles dirus WRAIR2.</title>
        <authorList>
            <consortium name="The Broad Institute Genomics Platform"/>
            <person name="Neafsey D.E."/>
            <person name="Walton C."/>
            <person name="Walker B."/>
            <person name="Young S.K."/>
            <person name="Zeng Q."/>
            <person name="Gargeya S."/>
            <person name="Fitzgerald M."/>
            <person name="Haas B."/>
            <person name="Abouelleil A."/>
            <person name="Allen A.W."/>
            <person name="Alvarado L."/>
            <person name="Arachchi H.M."/>
            <person name="Berlin A.M."/>
            <person name="Chapman S.B."/>
            <person name="Gainer-Dewar J."/>
            <person name="Goldberg J."/>
            <person name="Griggs A."/>
            <person name="Gujja S."/>
            <person name="Hansen M."/>
            <person name="Howarth C."/>
            <person name="Imamovic A."/>
            <person name="Ireland A."/>
            <person name="Larimer J."/>
            <person name="McCowan C."/>
            <person name="Murphy C."/>
            <person name="Pearson M."/>
            <person name="Poon T.W."/>
            <person name="Priest M."/>
            <person name="Roberts A."/>
            <person name="Saif S."/>
            <person name="Shea T."/>
            <person name="Sisk P."/>
            <person name="Sykes S."/>
            <person name="Wortman J."/>
            <person name="Nusbaum C."/>
            <person name="Birren B."/>
        </authorList>
    </citation>
    <scope>NUCLEOTIDE SEQUENCE [LARGE SCALE GENOMIC DNA]</scope>
    <source>
        <strain evidence="3">WRAIR2</strain>
    </source>
</reference>
<evidence type="ECO:0000256" key="1">
    <source>
        <dbReference type="SAM" id="MobiDB-lite"/>
    </source>
</evidence>
<accession>A0A182NW35</accession>
<evidence type="ECO:0000313" key="3">
    <source>
        <dbReference type="Proteomes" id="UP000075884"/>
    </source>
</evidence>
<reference evidence="2" key="2">
    <citation type="submission" date="2020-05" db="UniProtKB">
        <authorList>
            <consortium name="EnsemblMetazoa"/>
        </authorList>
    </citation>
    <scope>IDENTIFICATION</scope>
    <source>
        <strain evidence="2">WRAIR2</strain>
    </source>
</reference>
<sequence>MVWRVELVQVLAQVLAPVLPAVLASVVPAVLAPVLPQPPPPGYGPGMRRDVCRSTRCTRTGSRPTPGTGPAPGSAGSTASRTRWVSDRRPGRSARCGSRR</sequence>
<dbReference type="EnsemblMetazoa" id="ADIR014121-RA">
    <property type="protein sequence ID" value="ADIR014121-PA"/>
    <property type="gene ID" value="ADIR014121"/>
</dbReference>
<organism evidence="2 3">
    <name type="scientific">Anopheles dirus</name>
    <dbReference type="NCBI Taxonomy" id="7168"/>
    <lineage>
        <taxon>Eukaryota</taxon>
        <taxon>Metazoa</taxon>
        <taxon>Ecdysozoa</taxon>
        <taxon>Arthropoda</taxon>
        <taxon>Hexapoda</taxon>
        <taxon>Insecta</taxon>
        <taxon>Pterygota</taxon>
        <taxon>Neoptera</taxon>
        <taxon>Endopterygota</taxon>
        <taxon>Diptera</taxon>
        <taxon>Nematocera</taxon>
        <taxon>Culicoidea</taxon>
        <taxon>Culicidae</taxon>
        <taxon>Anophelinae</taxon>
        <taxon>Anopheles</taxon>
    </lineage>
</organism>
<evidence type="ECO:0000313" key="2">
    <source>
        <dbReference type="EnsemblMetazoa" id="ADIR014121-PA"/>
    </source>
</evidence>